<dbReference type="PRINTS" id="PR00081">
    <property type="entry name" value="GDHRDH"/>
</dbReference>
<dbReference type="RefSeq" id="WP_243802209.1">
    <property type="nucleotide sequence ID" value="NZ_JALHAT010000038.1"/>
</dbReference>
<evidence type="ECO:0000256" key="1">
    <source>
        <dbReference type="ARBA" id="ARBA00006484"/>
    </source>
</evidence>
<dbReference type="PANTHER" id="PTHR42879">
    <property type="entry name" value="3-OXOACYL-(ACYL-CARRIER-PROTEIN) REDUCTASE"/>
    <property type="match status" value="1"/>
</dbReference>
<name>A0ABT0AGK2_9SPHN</name>
<gene>
    <name evidence="2" type="ORF">MTR65_16705</name>
</gene>
<evidence type="ECO:0000313" key="2">
    <source>
        <dbReference type="EMBL" id="MCJ1962335.1"/>
    </source>
</evidence>
<dbReference type="NCBIfam" id="NF005559">
    <property type="entry name" value="PRK07231.1"/>
    <property type="match status" value="1"/>
</dbReference>
<dbReference type="PROSITE" id="PS00061">
    <property type="entry name" value="ADH_SHORT"/>
    <property type="match status" value="1"/>
</dbReference>
<dbReference type="PRINTS" id="PR00080">
    <property type="entry name" value="SDRFAMILY"/>
</dbReference>
<dbReference type="InterPro" id="IPR050259">
    <property type="entry name" value="SDR"/>
</dbReference>
<dbReference type="SUPFAM" id="SSF51735">
    <property type="entry name" value="NAD(P)-binding Rossmann-fold domains"/>
    <property type="match status" value="1"/>
</dbReference>
<organism evidence="2 3">
    <name type="scientific">Novosphingobium mangrovi</name>
    <name type="common">ex Hu et al. 2023</name>
    <dbReference type="NCBI Taxonomy" id="2930094"/>
    <lineage>
        <taxon>Bacteria</taxon>
        <taxon>Pseudomonadati</taxon>
        <taxon>Pseudomonadota</taxon>
        <taxon>Alphaproteobacteria</taxon>
        <taxon>Sphingomonadales</taxon>
        <taxon>Sphingomonadaceae</taxon>
        <taxon>Novosphingobium</taxon>
    </lineage>
</organism>
<dbReference type="Proteomes" id="UP001162802">
    <property type="component" value="Unassembled WGS sequence"/>
</dbReference>
<protein>
    <submittedName>
        <fullName evidence="2">SDR family oxidoreductase</fullName>
    </submittedName>
</protein>
<dbReference type="InterPro" id="IPR002347">
    <property type="entry name" value="SDR_fam"/>
</dbReference>
<evidence type="ECO:0000313" key="3">
    <source>
        <dbReference type="Proteomes" id="UP001162802"/>
    </source>
</evidence>
<accession>A0ABT0AGK2</accession>
<dbReference type="InterPro" id="IPR020904">
    <property type="entry name" value="Sc_DH/Rdtase_CS"/>
</dbReference>
<sequence length="248" mass="25570">MQLEGKVAVVTGAGSGIGRAIAQRFAREGAQVGAWDLNGEGVAQTVETITQAGGTAIACTANCADADEIAAAAKATRDAFGDIQILVNNAGIAPFVPYAEITDAQWDQIMDINLKGPHLCIREMLPAMLEAGWGRVVNITSSSVQSGSFAQVHYVTSKGGVLGMTKALALEFAASGVTFNMVPPGFVDTPALRAAPVDIDTFSQTLPMKRVGQPDEIAAACVFLASEGASYVTGQTISVNGGRYMGSA</sequence>
<comment type="caution">
    <text evidence="2">The sequence shown here is derived from an EMBL/GenBank/DDBJ whole genome shotgun (WGS) entry which is preliminary data.</text>
</comment>
<keyword evidence="3" id="KW-1185">Reference proteome</keyword>
<reference evidence="2" key="1">
    <citation type="submission" date="2022-03" db="EMBL/GenBank/DDBJ databases">
        <title>Identification of a novel bacterium isolated from mangrove sediments.</title>
        <authorList>
            <person name="Pan X."/>
        </authorList>
    </citation>
    <scope>NUCLEOTIDE SEQUENCE</scope>
    <source>
        <strain evidence="2">B2637</strain>
    </source>
</reference>
<dbReference type="Pfam" id="PF13561">
    <property type="entry name" value="adh_short_C2"/>
    <property type="match status" value="1"/>
</dbReference>
<dbReference type="Gene3D" id="3.40.50.720">
    <property type="entry name" value="NAD(P)-binding Rossmann-like Domain"/>
    <property type="match status" value="1"/>
</dbReference>
<proteinExistence type="inferred from homology"/>
<comment type="similarity">
    <text evidence="1">Belongs to the short-chain dehydrogenases/reductases (SDR) family.</text>
</comment>
<dbReference type="PANTHER" id="PTHR42879:SF2">
    <property type="entry name" value="3-OXOACYL-[ACYL-CARRIER-PROTEIN] REDUCTASE FABG"/>
    <property type="match status" value="1"/>
</dbReference>
<dbReference type="EMBL" id="JALHAT010000038">
    <property type="protein sequence ID" value="MCJ1962335.1"/>
    <property type="molecule type" value="Genomic_DNA"/>
</dbReference>
<dbReference type="InterPro" id="IPR036291">
    <property type="entry name" value="NAD(P)-bd_dom_sf"/>
</dbReference>
<dbReference type="NCBIfam" id="NF009466">
    <property type="entry name" value="PRK12826.1-2"/>
    <property type="match status" value="1"/>
</dbReference>